<dbReference type="GO" id="GO:0015562">
    <property type="term" value="F:efflux transmembrane transporter activity"/>
    <property type="evidence" value="ECO:0007669"/>
    <property type="project" value="InterPro"/>
</dbReference>
<keyword evidence="2" id="KW-0732">Signal</keyword>
<comment type="caution">
    <text evidence="3">The sequence shown here is derived from an EMBL/GenBank/DDBJ whole genome shotgun (WGS) entry which is preliminary data.</text>
</comment>
<name>A0A328AL17_9CAUL</name>
<sequence>MSSHRWLPLAAVAALAAAPAAAEPLTYAGALDLAARSAPSLQASALKVDAARAAAHAAGRLPDPKLSVGVDNFPVSGPPAGRLNADEMTMAKVGVVQDVPNAARRRAEVAAGSAEIGVAEAEATLQQRNVRVAAALAWIDLAYAERRLAALDQLVGGLKDLWSAQPASVASGASRPAVGLEPRRLQATFADRRSELVAAVAKARAELSRWTGDRAPTTAGEAPHYDVDPAALHAALDRHPILLIAEAAERRADADVDAARGATRPDWSFEVSYGRRDPMFGDTVSAGATVSLPLFKSTRQEPVIAARLADRNRMRIEREDRRRALVAALDADIADHVMHHDQWRRAVEVLVPTAEQRAHLELSSYAAGRAGFDDMRMALTDLADAKLGALEREALVARDGARIVLTYGSDQ</sequence>
<comment type="similarity">
    <text evidence="1">Belongs to the outer membrane factor (OMF) (TC 1.B.17) family.</text>
</comment>
<gene>
    <name evidence="3" type="ORF">DJ017_05945</name>
</gene>
<dbReference type="EMBL" id="QFYQ01000001">
    <property type="protein sequence ID" value="RAK54094.1"/>
    <property type="molecule type" value="Genomic_DNA"/>
</dbReference>
<keyword evidence="4" id="KW-1185">Reference proteome</keyword>
<dbReference type="InterPro" id="IPR003423">
    <property type="entry name" value="OMP_efflux"/>
</dbReference>
<feature type="signal peptide" evidence="2">
    <location>
        <begin position="1"/>
        <end position="22"/>
    </location>
</feature>
<proteinExistence type="inferred from homology"/>
<evidence type="ECO:0000313" key="3">
    <source>
        <dbReference type="EMBL" id="RAK54094.1"/>
    </source>
</evidence>
<dbReference type="SUPFAM" id="SSF56954">
    <property type="entry name" value="Outer membrane efflux proteins (OEP)"/>
    <property type="match status" value="1"/>
</dbReference>
<accession>A0A328AL17</accession>
<organism evidence="3 4">
    <name type="scientific">Phenylobacterium soli</name>
    <dbReference type="NCBI Taxonomy" id="2170551"/>
    <lineage>
        <taxon>Bacteria</taxon>
        <taxon>Pseudomonadati</taxon>
        <taxon>Pseudomonadota</taxon>
        <taxon>Alphaproteobacteria</taxon>
        <taxon>Caulobacterales</taxon>
        <taxon>Caulobacteraceae</taxon>
        <taxon>Phenylobacterium</taxon>
    </lineage>
</organism>
<dbReference type="PANTHER" id="PTHR30203">
    <property type="entry name" value="OUTER MEMBRANE CATION EFFLUX PROTEIN"/>
    <property type="match status" value="1"/>
</dbReference>
<dbReference type="Proteomes" id="UP000249254">
    <property type="component" value="Unassembled WGS sequence"/>
</dbReference>
<dbReference type="RefSeq" id="WP_111527845.1">
    <property type="nucleotide sequence ID" value="NZ_JBHRSG010000002.1"/>
</dbReference>
<evidence type="ECO:0000256" key="2">
    <source>
        <dbReference type="SAM" id="SignalP"/>
    </source>
</evidence>
<dbReference type="Gene3D" id="1.20.1600.10">
    <property type="entry name" value="Outer membrane efflux proteins (OEP)"/>
    <property type="match status" value="1"/>
</dbReference>
<feature type="chain" id="PRO_5016424297" evidence="2">
    <location>
        <begin position="23"/>
        <end position="411"/>
    </location>
</feature>
<reference evidence="4" key="1">
    <citation type="submission" date="2018-05" db="EMBL/GenBank/DDBJ databases">
        <authorList>
            <person name="Li X."/>
        </authorList>
    </citation>
    <scope>NUCLEOTIDE SEQUENCE [LARGE SCALE GENOMIC DNA]</scope>
    <source>
        <strain evidence="4">LX32</strain>
    </source>
</reference>
<evidence type="ECO:0000313" key="4">
    <source>
        <dbReference type="Proteomes" id="UP000249254"/>
    </source>
</evidence>
<dbReference type="InterPro" id="IPR010131">
    <property type="entry name" value="MdtP/NodT-like"/>
</dbReference>
<dbReference type="Pfam" id="PF02321">
    <property type="entry name" value="OEP"/>
    <property type="match status" value="1"/>
</dbReference>
<dbReference type="OrthoDB" id="7616531at2"/>
<protein>
    <submittedName>
        <fullName evidence="3">Transporter</fullName>
    </submittedName>
</protein>
<dbReference type="AlphaFoldDB" id="A0A328AL17"/>
<evidence type="ECO:0000256" key="1">
    <source>
        <dbReference type="ARBA" id="ARBA00007613"/>
    </source>
</evidence>